<proteinExistence type="predicted"/>
<sequence>MPASPPSLFNVIRASSNQTVPMEECQTEFMLAPALQCPSNVFQMPEPLASGLKIEDTVRKSPSTVSQKNPAKQNKVFAFNASAKPTTSGMIQGISPIRSLPSDASSGIFKSPHAMAARPSRFSPFNKSILSSASSSSVSTSTSRGQLSFIDKSPPRNRRQKNPVIESEAEFSLDDLEQSLYDGDMNDFYGLDDFDDSLDMSDNEEIRCWEWVQELYGNGLVENEPQPEVVPTSVKSQQGRYLESVKDAAPVGLGQIEKPLSPRTNRVNDDGSGESYYEKDSICQEEVEYMDVEVFPQAMNTAVVDLALNGPSQGRQTRRAKREALNSAEDAKQSKQRRRIVMMEDSSDED</sequence>
<dbReference type="Proteomes" id="UP001642540">
    <property type="component" value="Unassembled WGS sequence"/>
</dbReference>
<reference evidence="2 3" key="1">
    <citation type="submission" date="2024-08" db="EMBL/GenBank/DDBJ databases">
        <authorList>
            <person name="Cucini C."/>
            <person name="Frati F."/>
        </authorList>
    </citation>
    <scope>NUCLEOTIDE SEQUENCE [LARGE SCALE GENOMIC DNA]</scope>
</reference>
<name>A0ABP1QZA9_9HEXA</name>
<gene>
    <name evidence="2" type="ORF">ODALV1_LOCUS16981</name>
</gene>
<protein>
    <submittedName>
        <fullName evidence="2">Uncharacterized protein</fullName>
    </submittedName>
</protein>
<feature type="region of interest" description="Disordered" evidence="1">
    <location>
        <begin position="132"/>
        <end position="166"/>
    </location>
</feature>
<evidence type="ECO:0000313" key="3">
    <source>
        <dbReference type="Proteomes" id="UP001642540"/>
    </source>
</evidence>
<comment type="caution">
    <text evidence="2">The sequence shown here is derived from an EMBL/GenBank/DDBJ whole genome shotgun (WGS) entry which is preliminary data.</text>
</comment>
<dbReference type="EMBL" id="CAXLJM020000051">
    <property type="protein sequence ID" value="CAL8115712.1"/>
    <property type="molecule type" value="Genomic_DNA"/>
</dbReference>
<accession>A0ABP1QZA9</accession>
<evidence type="ECO:0000256" key="1">
    <source>
        <dbReference type="SAM" id="MobiDB-lite"/>
    </source>
</evidence>
<evidence type="ECO:0000313" key="2">
    <source>
        <dbReference type="EMBL" id="CAL8115712.1"/>
    </source>
</evidence>
<feature type="region of interest" description="Disordered" evidence="1">
    <location>
        <begin position="309"/>
        <end position="350"/>
    </location>
</feature>
<feature type="compositionally biased region" description="Low complexity" evidence="1">
    <location>
        <begin position="132"/>
        <end position="143"/>
    </location>
</feature>
<organism evidence="2 3">
    <name type="scientific">Orchesella dallaii</name>
    <dbReference type="NCBI Taxonomy" id="48710"/>
    <lineage>
        <taxon>Eukaryota</taxon>
        <taxon>Metazoa</taxon>
        <taxon>Ecdysozoa</taxon>
        <taxon>Arthropoda</taxon>
        <taxon>Hexapoda</taxon>
        <taxon>Collembola</taxon>
        <taxon>Entomobryomorpha</taxon>
        <taxon>Entomobryoidea</taxon>
        <taxon>Orchesellidae</taxon>
        <taxon>Orchesellinae</taxon>
        <taxon>Orchesella</taxon>
    </lineage>
</organism>
<keyword evidence="3" id="KW-1185">Reference proteome</keyword>